<dbReference type="Proteomes" id="UP000186165">
    <property type="component" value="Chromosome"/>
</dbReference>
<accession>A0A1J1ADD6</accession>
<gene>
    <name evidence="2" type="ORF">HSR6_1333</name>
    <name evidence="1" type="ORF">HTSR_1260</name>
</gene>
<dbReference type="AlphaFoldDB" id="A0A1D8S510"/>
<reference evidence="4" key="2">
    <citation type="submission" date="2016-08" db="EMBL/GenBank/DDBJ databases">
        <title>Discovery of first anaerobic lithoheterotrophic haloarchae widely represented in hypersaline habitats.</title>
        <authorList>
            <person name="Sorokin D.Y."/>
            <person name="Kublanov I.V."/>
            <person name="Roman P."/>
            <person name="Sinninghe Damste J.S."/>
            <person name="Golyshin P.N."/>
            <person name="Rojo D."/>
            <person name="Ciordia S."/>
            <person name="Mena Md.C."/>
            <person name="Ferrer M."/>
            <person name="Smedile F."/>
            <person name="Messina E."/>
            <person name="La Cono V."/>
            <person name="Yakimov M.M."/>
        </authorList>
    </citation>
    <scope>NUCLEOTIDE SEQUENCE [LARGE SCALE GENOMIC DNA]</scope>
    <source>
        <strain evidence="4">HSR6</strain>
    </source>
</reference>
<accession>A0A1D8S510</accession>
<sequence>MKFRERRRFESRTRVRSGLHSGPQKLGRSWGSVGLCDGTLAVSCSWLFWPAVLDCRWTLGLEPPASR</sequence>
<dbReference type="EMBL" id="CP016804">
    <property type="protein sequence ID" value="APE95776.1"/>
    <property type="molecule type" value="Genomic_DNA"/>
</dbReference>
<organism evidence="1 3">
    <name type="scientific">Halodesulfurarchaeum formicicum</name>
    <dbReference type="NCBI Taxonomy" id="1873524"/>
    <lineage>
        <taxon>Archaea</taxon>
        <taxon>Methanobacteriati</taxon>
        <taxon>Methanobacteriota</taxon>
        <taxon>Stenosarchaea group</taxon>
        <taxon>Halobacteria</taxon>
        <taxon>Halobacteriales</taxon>
        <taxon>Halobacteriaceae</taxon>
        <taxon>Halodesulfurarchaeum</taxon>
    </lineage>
</organism>
<name>A0A1D8S510_9EURY</name>
<evidence type="ECO:0000313" key="1">
    <source>
        <dbReference type="EMBL" id="AOW80437.1"/>
    </source>
</evidence>
<reference evidence="2" key="3">
    <citation type="journal article" date="2017" name="ISME J.">
        <title>Discovery of anaerobic lithoheterotrophic haloarchaea, ubiquitous in hypersaline habitats.</title>
        <authorList>
            <person name="Sorokin D.Y."/>
            <person name="Messina E."/>
            <person name="Smedile F."/>
            <person name="Roman P."/>
            <person name="Damste J.S.S."/>
            <person name="Ciordia S."/>
            <person name="Mena M.C."/>
            <person name="Ferrer M."/>
            <person name="Golyshin P.N."/>
            <person name="Kublanov I.V."/>
            <person name="Samarov N.I."/>
            <person name="Toshchakov S.V."/>
            <person name="La Cono V."/>
            <person name="Yakimov M.M."/>
        </authorList>
    </citation>
    <scope>NUCLEOTIDE SEQUENCE</scope>
    <source>
        <strain evidence="2">HSR6</strain>
    </source>
</reference>
<dbReference type="KEGG" id="halh:HTSR_1260"/>
<reference evidence="1 3" key="1">
    <citation type="submission" date="2016-06" db="EMBL/GenBank/DDBJ databases">
        <title>Discovery of anaerobic lithoheterotrophic haloarchaeon capable of sulfur respiration by hydrogen and formate.</title>
        <authorList>
            <person name="Sorokin D.Y."/>
            <person name="Kublanov I.V."/>
            <person name="Roman P."/>
            <person name="Sinninghe Damste J.S."/>
            <person name="Golyshin P.N."/>
            <person name="Rojo D."/>
            <person name="Ciordia S."/>
            <person name="Mena Md.C."/>
            <person name="Ferrer M."/>
            <person name="Smedile F."/>
            <person name="Messina E."/>
            <person name="La Cono V."/>
            <person name="Yakimov M.M."/>
        </authorList>
    </citation>
    <scope>NUCLEOTIDE SEQUENCE [LARGE SCALE GENOMIC DNA]</scope>
    <source>
        <strain evidence="1 3">HTSR1</strain>
    </source>
</reference>
<dbReference type="EMBL" id="CP016070">
    <property type="protein sequence ID" value="AOW80437.1"/>
    <property type="molecule type" value="Genomic_DNA"/>
</dbReference>
<evidence type="ECO:0000313" key="3">
    <source>
        <dbReference type="Proteomes" id="UP000185608"/>
    </source>
</evidence>
<dbReference type="KEGG" id="hhsr:HSR6_1333"/>
<dbReference type="STRING" id="1873524.HSR6_1333"/>
<evidence type="ECO:0000313" key="2">
    <source>
        <dbReference type="EMBL" id="APE95776.1"/>
    </source>
</evidence>
<protein>
    <submittedName>
        <fullName evidence="1">Uncharacterized protein</fullName>
    </submittedName>
</protein>
<keyword evidence="4" id="KW-1185">Reference proteome</keyword>
<dbReference type="Proteomes" id="UP000185608">
    <property type="component" value="Chromosome"/>
</dbReference>
<proteinExistence type="predicted"/>
<evidence type="ECO:0000313" key="4">
    <source>
        <dbReference type="Proteomes" id="UP000186165"/>
    </source>
</evidence>